<keyword evidence="2" id="KW-1185">Reference proteome</keyword>
<evidence type="ECO:0000313" key="1">
    <source>
        <dbReference type="EMBL" id="EFS92492.1"/>
    </source>
</evidence>
<sequence length="123" mass="13602">MSEDTLRIAARCQTIAANIAAWPHDDHEDRQAAMNTIHAVHMAKMMTGVVGPPMAETVGFHHDFGTMRIMATAMTTWTHVEIRVTTVGALMASRTDHTSDHAKRMKSPTKVTDVEVRVNIPLL</sequence>
<dbReference type="Proteomes" id="UP000003179">
    <property type="component" value="Unassembled WGS sequence"/>
</dbReference>
<reference evidence="1" key="1">
    <citation type="submission" date="2010-08" db="EMBL/GenBank/DDBJ databases">
        <authorList>
            <person name="Weinstock G."/>
            <person name="Sodergren E."/>
            <person name="Clifton S."/>
            <person name="Fulton L."/>
            <person name="Fulton B."/>
            <person name="Courtney L."/>
            <person name="Fronick C."/>
            <person name="Harrison M."/>
            <person name="Strong C."/>
            <person name="Farmer C."/>
            <person name="Delahaunty K."/>
            <person name="Markovic C."/>
            <person name="Hall O."/>
            <person name="Minx P."/>
            <person name="Tomlinson C."/>
            <person name="Mitreva M."/>
            <person name="Hou S."/>
            <person name="Chen J."/>
            <person name="Wollam A."/>
            <person name="Pepin K.H."/>
            <person name="Johnson M."/>
            <person name="Bhonagiri V."/>
            <person name="Zhang X."/>
            <person name="Suruliraj S."/>
            <person name="Warren W."/>
            <person name="Chinwalla A."/>
            <person name="Mardis E.R."/>
            <person name="Wilson R.K."/>
        </authorList>
    </citation>
    <scope>NUCLEOTIDE SEQUENCE [LARGE SCALE GENOMIC DNA]</scope>
    <source>
        <strain evidence="1">HL044PA1</strain>
    </source>
</reference>
<gene>
    <name evidence="1" type="ORF">HMPREF9607_01279</name>
</gene>
<name>A0ABN0C5X4_9ACTN</name>
<protein>
    <submittedName>
        <fullName evidence="1">Uncharacterized protein</fullName>
    </submittedName>
</protein>
<comment type="caution">
    <text evidence="1">The sequence shown here is derived from an EMBL/GenBank/DDBJ whole genome shotgun (WGS) entry which is preliminary data.</text>
</comment>
<proteinExistence type="predicted"/>
<evidence type="ECO:0000313" key="2">
    <source>
        <dbReference type="Proteomes" id="UP000003179"/>
    </source>
</evidence>
<organism evidence="1 2">
    <name type="scientific">Cutibacterium modestum HL044PA1</name>
    <dbReference type="NCBI Taxonomy" id="765109"/>
    <lineage>
        <taxon>Bacteria</taxon>
        <taxon>Bacillati</taxon>
        <taxon>Actinomycetota</taxon>
        <taxon>Actinomycetes</taxon>
        <taxon>Propionibacteriales</taxon>
        <taxon>Propionibacteriaceae</taxon>
        <taxon>Cutibacterium</taxon>
        <taxon>Cutibacterium modestum</taxon>
    </lineage>
</organism>
<dbReference type="EMBL" id="ADZU01000022">
    <property type="protein sequence ID" value="EFS92492.1"/>
    <property type="molecule type" value="Genomic_DNA"/>
</dbReference>
<accession>A0ABN0C5X4</accession>